<dbReference type="Gene3D" id="3.30.565.10">
    <property type="entry name" value="Histidine kinase-like ATPase, C-terminal domain"/>
    <property type="match status" value="1"/>
</dbReference>
<dbReference type="PANTHER" id="PTHR43547">
    <property type="entry name" value="TWO-COMPONENT HISTIDINE KINASE"/>
    <property type="match status" value="1"/>
</dbReference>
<proteinExistence type="predicted"/>
<dbReference type="PRINTS" id="PR00344">
    <property type="entry name" value="BCTRLSENSOR"/>
</dbReference>
<evidence type="ECO:0000313" key="10">
    <source>
        <dbReference type="Proteomes" id="UP000034883"/>
    </source>
</evidence>
<dbReference type="FunFam" id="3.30.565.10:FF:000006">
    <property type="entry name" value="Sensor histidine kinase WalK"/>
    <property type="match status" value="1"/>
</dbReference>
<dbReference type="InterPro" id="IPR035965">
    <property type="entry name" value="PAS-like_dom_sf"/>
</dbReference>
<feature type="domain" description="Response regulatory" evidence="8">
    <location>
        <begin position="496"/>
        <end position="613"/>
    </location>
</feature>
<gene>
    <name evidence="9" type="ORF">DB32_001151</name>
</gene>
<feature type="modified residue" description="4-aspartylphosphate" evidence="6">
    <location>
        <position position="545"/>
    </location>
</feature>
<keyword evidence="5" id="KW-0418">Kinase</keyword>
<evidence type="ECO:0000256" key="5">
    <source>
        <dbReference type="ARBA" id="ARBA00022777"/>
    </source>
</evidence>
<sequence>MHDALHIPTLAACFGESAEAVWVIRREGRPWFANAAAERSASIGGAALAASLERARALVVERGESARVEVDTGVVRVMRASPVRDAEGRVVAVTIVATVRDTTRAPSPVERERARLQRIIDHAPALVAILRGPDHVYELINERFKQTIPEAGSLIGTSARAHRTDLVAQQFVARLDHVHKTGEAYESVEVPRVVEREDGPETIYLTFVFQPILRESDRSMVDGVVTFAFDVTESVLARKQVEETSRAKDEFLSTLSHELRTPLNAIVGWSHLLRTGALQGTQMQRALEAIDRNAKVQKRLIDDLLDFSRMVSGKLGVNDGVVDLAELVTTAVDSIRPAAEAKRLQLSTRLEARPLVSGDPDRLHQVIANLLSNATKFTGPRGRVEVVVRATEDRAELEVRDDGVGIDPSLLPHVFERYRQADGSTTRRHGGLGLGLAIARAIVEMHGGRIDAWSEGIGRGTIMRVSLPWSLEPERDEPASVGVRLAAGVPRLAGVRVLVVDDEIDACVLAETVLRRAGAEVRSTSTASRALDLLHEGEVDVLVSDLGMPELDGFTLIQRVRAMPSPACRVPAVALTGYARAEDRVRAVDAGYDAFLTKPLDVDALALAVARAAGRVAE</sequence>
<dbReference type="InterPro" id="IPR036890">
    <property type="entry name" value="HATPase_C_sf"/>
</dbReference>
<dbReference type="Pfam" id="PF02518">
    <property type="entry name" value="HATPase_c"/>
    <property type="match status" value="1"/>
</dbReference>
<comment type="catalytic activity">
    <reaction evidence="1">
        <text>ATP + protein L-histidine = ADP + protein N-phospho-L-histidine.</text>
        <dbReference type="EC" id="2.7.13.3"/>
    </reaction>
</comment>
<dbReference type="EMBL" id="CP011125">
    <property type="protein sequence ID" value="AKF04002.1"/>
    <property type="molecule type" value="Genomic_DNA"/>
</dbReference>
<dbReference type="InterPro" id="IPR003594">
    <property type="entry name" value="HATPase_dom"/>
</dbReference>
<reference evidence="9 10" key="1">
    <citation type="submission" date="2015-03" db="EMBL/GenBank/DDBJ databases">
        <title>Genome assembly of Sandaracinus amylolyticus DSM 53668.</title>
        <authorList>
            <person name="Sharma G."/>
            <person name="Subramanian S."/>
        </authorList>
    </citation>
    <scope>NUCLEOTIDE SEQUENCE [LARGE SCALE GENOMIC DNA]</scope>
    <source>
        <strain evidence="9 10">DSM 53668</strain>
    </source>
</reference>
<dbReference type="PROSITE" id="PS50109">
    <property type="entry name" value="HIS_KIN"/>
    <property type="match status" value="1"/>
</dbReference>
<dbReference type="Gene3D" id="3.40.50.2300">
    <property type="match status" value="1"/>
</dbReference>
<dbReference type="STRING" id="927083.DB32_001151"/>
<evidence type="ECO:0000259" key="7">
    <source>
        <dbReference type="PROSITE" id="PS50109"/>
    </source>
</evidence>
<dbReference type="Gene3D" id="3.30.450.20">
    <property type="entry name" value="PAS domain"/>
    <property type="match status" value="1"/>
</dbReference>
<evidence type="ECO:0000256" key="6">
    <source>
        <dbReference type="PROSITE-ProRule" id="PRU00169"/>
    </source>
</evidence>
<evidence type="ECO:0000256" key="3">
    <source>
        <dbReference type="ARBA" id="ARBA00022553"/>
    </source>
</evidence>
<evidence type="ECO:0000256" key="4">
    <source>
        <dbReference type="ARBA" id="ARBA00022679"/>
    </source>
</evidence>
<protein>
    <recommendedName>
        <fullName evidence="2">histidine kinase</fullName>
        <ecNumber evidence="2">2.7.13.3</ecNumber>
    </recommendedName>
</protein>
<dbReference type="InterPro" id="IPR003661">
    <property type="entry name" value="HisK_dim/P_dom"/>
</dbReference>
<feature type="domain" description="Histidine kinase" evidence="7">
    <location>
        <begin position="254"/>
        <end position="471"/>
    </location>
</feature>
<evidence type="ECO:0000256" key="1">
    <source>
        <dbReference type="ARBA" id="ARBA00000085"/>
    </source>
</evidence>
<dbReference type="InterPro" id="IPR005467">
    <property type="entry name" value="His_kinase_dom"/>
</dbReference>
<keyword evidence="10" id="KW-1185">Reference proteome</keyword>
<dbReference type="InterPro" id="IPR011006">
    <property type="entry name" value="CheY-like_superfamily"/>
</dbReference>
<dbReference type="InterPro" id="IPR004358">
    <property type="entry name" value="Sig_transdc_His_kin-like_C"/>
</dbReference>
<dbReference type="SMART" id="SM00388">
    <property type="entry name" value="HisKA"/>
    <property type="match status" value="1"/>
</dbReference>
<evidence type="ECO:0000256" key="2">
    <source>
        <dbReference type="ARBA" id="ARBA00012438"/>
    </source>
</evidence>
<dbReference type="AlphaFoldDB" id="A0A0F6W0A2"/>
<evidence type="ECO:0000313" key="9">
    <source>
        <dbReference type="EMBL" id="AKF04002.1"/>
    </source>
</evidence>
<dbReference type="GO" id="GO:0000155">
    <property type="term" value="F:phosphorelay sensor kinase activity"/>
    <property type="evidence" value="ECO:0007669"/>
    <property type="project" value="InterPro"/>
</dbReference>
<dbReference type="Gene3D" id="1.10.287.130">
    <property type="match status" value="1"/>
</dbReference>
<dbReference type="RefSeq" id="WP_053231401.1">
    <property type="nucleotide sequence ID" value="NZ_CP011125.1"/>
</dbReference>
<dbReference type="OrthoDB" id="9768069at2"/>
<dbReference type="SMART" id="SM00387">
    <property type="entry name" value="HATPase_c"/>
    <property type="match status" value="1"/>
</dbReference>
<dbReference type="CDD" id="cd00075">
    <property type="entry name" value="HATPase"/>
    <property type="match status" value="1"/>
</dbReference>
<dbReference type="InterPro" id="IPR036097">
    <property type="entry name" value="HisK_dim/P_sf"/>
</dbReference>
<accession>A0A0F6W0A2</accession>
<dbReference type="SUPFAM" id="SSF47384">
    <property type="entry name" value="Homodimeric domain of signal transducing histidine kinase"/>
    <property type="match status" value="1"/>
</dbReference>
<dbReference type="KEGG" id="samy:DB32_001151"/>
<dbReference type="Pfam" id="PF00072">
    <property type="entry name" value="Response_reg"/>
    <property type="match status" value="1"/>
</dbReference>
<dbReference type="SUPFAM" id="SSF55874">
    <property type="entry name" value="ATPase domain of HSP90 chaperone/DNA topoisomerase II/histidine kinase"/>
    <property type="match status" value="1"/>
</dbReference>
<dbReference type="SMART" id="SM00448">
    <property type="entry name" value="REC"/>
    <property type="match status" value="1"/>
</dbReference>
<evidence type="ECO:0000259" key="8">
    <source>
        <dbReference type="PROSITE" id="PS50110"/>
    </source>
</evidence>
<dbReference type="PROSITE" id="PS50110">
    <property type="entry name" value="RESPONSE_REGULATORY"/>
    <property type="match status" value="1"/>
</dbReference>
<dbReference type="EC" id="2.7.13.3" evidence="2"/>
<dbReference type="SUPFAM" id="SSF55785">
    <property type="entry name" value="PYP-like sensor domain (PAS domain)"/>
    <property type="match status" value="1"/>
</dbReference>
<dbReference type="Pfam" id="PF00512">
    <property type="entry name" value="HisKA"/>
    <property type="match status" value="1"/>
</dbReference>
<dbReference type="Proteomes" id="UP000034883">
    <property type="component" value="Chromosome"/>
</dbReference>
<dbReference type="PANTHER" id="PTHR43547:SF2">
    <property type="entry name" value="HYBRID SIGNAL TRANSDUCTION HISTIDINE KINASE C"/>
    <property type="match status" value="1"/>
</dbReference>
<dbReference type="SUPFAM" id="SSF52172">
    <property type="entry name" value="CheY-like"/>
    <property type="match status" value="1"/>
</dbReference>
<name>A0A0F6W0A2_9BACT</name>
<organism evidence="9 10">
    <name type="scientific">Sandaracinus amylolyticus</name>
    <dbReference type="NCBI Taxonomy" id="927083"/>
    <lineage>
        <taxon>Bacteria</taxon>
        <taxon>Pseudomonadati</taxon>
        <taxon>Myxococcota</taxon>
        <taxon>Polyangia</taxon>
        <taxon>Polyangiales</taxon>
        <taxon>Sandaracinaceae</taxon>
        <taxon>Sandaracinus</taxon>
    </lineage>
</organism>
<dbReference type="CDD" id="cd00082">
    <property type="entry name" value="HisKA"/>
    <property type="match status" value="1"/>
</dbReference>
<keyword evidence="4" id="KW-0808">Transferase</keyword>
<dbReference type="InterPro" id="IPR001789">
    <property type="entry name" value="Sig_transdc_resp-reg_receiver"/>
</dbReference>
<keyword evidence="3 6" id="KW-0597">Phosphoprotein</keyword>